<organism evidence="1 2">
    <name type="scientific">Leptospira fletcheri</name>
    <dbReference type="NCBI Taxonomy" id="2484981"/>
    <lineage>
        <taxon>Bacteria</taxon>
        <taxon>Pseudomonadati</taxon>
        <taxon>Spirochaetota</taxon>
        <taxon>Spirochaetia</taxon>
        <taxon>Leptospirales</taxon>
        <taxon>Leptospiraceae</taxon>
        <taxon>Leptospira</taxon>
    </lineage>
</organism>
<evidence type="ECO:0000313" key="2">
    <source>
        <dbReference type="Proteomes" id="UP000298458"/>
    </source>
</evidence>
<dbReference type="RefSeq" id="WP_135769214.1">
    <property type="nucleotide sequence ID" value="NZ_RQET01000013.1"/>
</dbReference>
<dbReference type="SUPFAM" id="SSF56954">
    <property type="entry name" value="Outer membrane efflux proteins (OEP)"/>
    <property type="match status" value="1"/>
</dbReference>
<dbReference type="Proteomes" id="UP000298458">
    <property type="component" value="Unassembled WGS sequence"/>
</dbReference>
<gene>
    <name evidence="1" type="ORF">EHO60_16035</name>
</gene>
<dbReference type="GO" id="GO:0015562">
    <property type="term" value="F:efflux transmembrane transporter activity"/>
    <property type="evidence" value="ECO:0007669"/>
    <property type="project" value="InterPro"/>
</dbReference>
<protein>
    <submittedName>
        <fullName evidence="1">TolC family protein</fullName>
    </submittedName>
</protein>
<proteinExistence type="predicted"/>
<dbReference type="OrthoDB" id="344180at2"/>
<accession>A0A4R9G584</accession>
<dbReference type="EMBL" id="RQET01000013">
    <property type="protein sequence ID" value="TGK06531.1"/>
    <property type="molecule type" value="Genomic_DNA"/>
</dbReference>
<sequence>MRIFSIWLLYVVTGGVVYSQSLDGSQTPSCSGPLDLKRITVCVLEASPEYRTEQLKLKEISGKKQVASYLFPSNPVASAYLAHRKGTVSEGGPLGTGPAPVAMNHQILVTQEVYVGGKREKAREVAEEEYKVQAGRLEAVRRNMLSRTISGVLKYAGFKREYESTLQLYELAKELKELSHARAQEGVAPAMDVDVARAEELRLWKILKQAERKLESAKGELLIQLNRQPDSSLELEVSGVSLKELPKDVVTLVKIALANRPEIGMTENEIVLAARKLEQIKLQRVPNVTLGGFVQNDGFNEKVVGAQVSLPLTLWRTYEGEIRSAASVREQAFENARLQERNIRLEIVNAVSGYLALHTEMEQYDPTYLRDLDKDLLLLKDALRTGRIKVVDALNSQRILTGAKLNFILSRTEYSLAQVELVRAIGLSFEEFLEEVK</sequence>
<dbReference type="AlphaFoldDB" id="A0A4R9G584"/>
<dbReference type="Gene3D" id="1.20.1600.10">
    <property type="entry name" value="Outer membrane efflux proteins (OEP)"/>
    <property type="match status" value="1"/>
</dbReference>
<dbReference type="PANTHER" id="PTHR30203:SF24">
    <property type="entry name" value="BLR4935 PROTEIN"/>
    <property type="match status" value="1"/>
</dbReference>
<comment type="caution">
    <text evidence="1">The sequence shown here is derived from an EMBL/GenBank/DDBJ whole genome shotgun (WGS) entry which is preliminary data.</text>
</comment>
<reference evidence="1" key="1">
    <citation type="journal article" date="2019" name="PLoS Negl. Trop. Dis.">
        <title>Revisiting the worldwide diversity of Leptospira species in the environment.</title>
        <authorList>
            <person name="Vincent A.T."/>
            <person name="Schiettekatte O."/>
            <person name="Bourhy P."/>
            <person name="Veyrier F.J."/>
            <person name="Picardeau M."/>
        </authorList>
    </citation>
    <scope>NUCLEOTIDE SEQUENCE [LARGE SCALE GENOMIC DNA]</scope>
    <source>
        <strain evidence="1">SSW15</strain>
    </source>
</reference>
<name>A0A4R9G584_9LEPT</name>
<dbReference type="InterPro" id="IPR010131">
    <property type="entry name" value="MdtP/NodT-like"/>
</dbReference>
<evidence type="ECO:0000313" key="1">
    <source>
        <dbReference type="EMBL" id="TGK06531.1"/>
    </source>
</evidence>
<keyword evidence="2" id="KW-1185">Reference proteome</keyword>
<dbReference type="PANTHER" id="PTHR30203">
    <property type="entry name" value="OUTER MEMBRANE CATION EFFLUX PROTEIN"/>
    <property type="match status" value="1"/>
</dbReference>